<dbReference type="GO" id="GO:0005643">
    <property type="term" value="C:nuclear pore"/>
    <property type="evidence" value="ECO:0007669"/>
    <property type="project" value="UniProtKB-SubCell"/>
</dbReference>
<dbReference type="Proteomes" id="UP000283509">
    <property type="component" value="Unassembled WGS sequence"/>
</dbReference>
<dbReference type="InterPro" id="IPR000156">
    <property type="entry name" value="Ran_bind_dom"/>
</dbReference>
<evidence type="ECO:0000256" key="7">
    <source>
        <dbReference type="ARBA" id="ARBA00022737"/>
    </source>
</evidence>
<dbReference type="SMART" id="SM00160">
    <property type="entry name" value="RanBD"/>
    <property type="match status" value="3"/>
</dbReference>
<evidence type="ECO:0000256" key="1">
    <source>
        <dbReference type="ARBA" id="ARBA00001947"/>
    </source>
</evidence>
<evidence type="ECO:0000256" key="14">
    <source>
        <dbReference type="ARBA" id="ARBA00023132"/>
    </source>
</evidence>
<evidence type="ECO:0000256" key="6">
    <source>
        <dbReference type="ARBA" id="ARBA00022723"/>
    </source>
</evidence>
<evidence type="ECO:0000256" key="10">
    <source>
        <dbReference type="ARBA" id="ARBA00022833"/>
    </source>
</evidence>
<dbReference type="GO" id="GO:0015031">
    <property type="term" value="P:protein transport"/>
    <property type="evidence" value="ECO:0007669"/>
    <property type="project" value="UniProtKB-KW"/>
</dbReference>
<dbReference type="PROSITE" id="PS50199">
    <property type="entry name" value="ZF_RANBP2_2"/>
    <property type="match status" value="3"/>
</dbReference>
<feature type="domain" description="RanBP2-type" evidence="25">
    <location>
        <begin position="1802"/>
        <end position="1831"/>
    </location>
</feature>
<dbReference type="InterPro" id="IPR011993">
    <property type="entry name" value="PH-like_dom_sf"/>
</dbReference>
<reference evidence="26 27" key="2">
    <citation type="submission" date="2019-01" db="EMBL/GenBank/DDBJ databases">
        <title>The decoding of complex shrimp genome reveals the adaptation for benthos swimmer, frequently molting mechanism and breeding impact on genome.</title>
        <authorList>
            <person name="Sun Y."/>
            <person name="Gao Y."/>
            <person name="Yu Y."/>
        </authorList>
    </citation>
    <scope>NUCLEOTIDE SEQUENCE [LARGE SCALE GENOMIC DNA]</scope>
    <source>
        <tissue evidence="26">Muscle</tissue>
    </source>
</reference>
<feature type="region of interest" description="Disordered" evidence="23">
    <location>
        <begin position="1755"/>
        <end position="1792"/>
    </location>
</feature>
<dbReference type="GO" id="GO:0016874">
    <property type="term" value="F:ligase activity"/>
    <property type="evidence" value="ECO:0007669"/>
    <property type="project" value="UniProtKB-KW"/>
</dbReference>
<dbReference type="SUPFAM" id="SSF90209">
    <property type="entry name" value="Ran binding protein zinc finger-like"/>
    <property type="match status" value="3"/>
</dbReference>
<feature type="coiled-coil region" evidence="22">
    <location>
        <begin position="818"/>
        <end position="916"/>
    </location>
</feature>
<feature type="compositionally biased region" description="Low complexity" evidence="23">
    <location>
        <begin position="1958"/>
        <end position="1984"/>
    </location>
</feature>
<evidence type="ECO:0000256" key="5">
    <source>
        <dbReference type="ARBA" id="ARBA00022553"/>
    </source>
</evidence>
<feature type="region of interest" description="Disordered" evidence="23">
    <location>
        <begin position="2176"/>
        <end position="2247"/>
    </location>
</feature>
<evidence type="ECO:0000256" key="19">
    <source>
        <dbReference type="ARBA" id="ARBA00078197"/>
    </source>
</evidence>
<feature type="compositionally biased region" description="Polar residues" evidence="23">
    <location>
        <begin position="2218"/>
        <end position="2239"/>
    </location>
</feature>
<feature type="compositionally biased region" description="Basic and acidic residues" evidence="23">
    <location>
        <begin position="742"/>
        <end position="753"/>
    </location>
</feature>
<feature type="region of interest" description="Disordered" evidence="23">
    <location>
        <begin position="1468"/>
        <end position="1495"/>
    </location>
</feature>
<evidence type="ECO:0000256" key="20">
    <source>
        <dbReference type="ARBA" id="ARBA00079437"/>
    </source>
</evidence>
<dbReference type="PANTHER" id="PTHR23138">
    <property type="entry name" value="RAN BINDING PROTEIN"/>
    <property type="match status" value="1"/>
</dbReference>
<protein>
    <recommendedName>
        <fullName evidence="18">Nuclear pore complex protein Nup153</fullName>
    </recommendedName>
    <alternativeName>
        <fullName evidence="20">153 kDa nucleoporin</fullName>
    </alternativeName>
    <alternativeName>
        <fullName evidence="19">Nucleoporin Nup153</fullName>
    </alternativeName>
</protein>
<evidence type="ECO:0000256" key="23">
    <source>
        <dbReference type="SAM" id="MobiDB-lite"/>
    </source>
</evidence>
<evidence type="ECO:0000256" key="9">
    <source>
        <dbReference type="ARBA" id="ARBA00022816"/>
    </source>
</evidence>
<proteinExistence type="inferred from homology"/>
<dbReference type="SUPFAM" id="SSF48452">
    <property type="entry name" value="TPR-like"/>
    <property type="match status" value="1"/>
</dbReference>
<evidence type="ECO:0000256" key="8">
    <source>
        <dbReference type="ARBA" id="ARBA00022771"/>
    </source>
</evidence>
<dbReference type="Pfam" id="PF00638">
    <property type="entry name" value="Ran_BP1"/>
    <property type="match status" value="3"/>
</dbReference>
<feature type="region of interest" description="Disordered" evidence="23">
    <location>
        <begin position="1958"/>
        <end position="2003"/>
    </location>
</feature>
<dbReference type="FunFam" id="2.30.29.30:FF:000018">
    <property type="entry name" value="E3 SUMO-protein ligase RanBP2"/>
    <property type="match status" value="2"/>
</dbReference>
<evidence type="ECO:0000256" key="15">
    <source>
        <dbReference type="ARBA" id="ARBA00023136"/>
    </source>
</evidence>
<dbReference type="GO" id="GO:0005737">
    <property type="term" value="C:cytoplasm"/>
    <property type="evidence" value="ECO:0007669"/>
    <property type="project" value="TreeGrafter"/>
</dbReference>
<dbReference type="GO" id="GO:0005096">
    <property type="term" value="F:GTPase activator activity"/>
    <property type="evidence" value="ECO:0007669"/>
    <property type="project" value="TreeGrafter"/>
</dbReference>
<evidence type="ECO:0000313" key="27">
    <source>
        <dbReference type="Proteomes" id="UP000283509"/>
    </source>
</evidence>
<feature type="compositionally biased region" description="Basic and acidic residues" evidence="23">
    <location>
        <begin position="2189"/>
        <end position="2199"/>
    </location>
</feature>
<dbReference type="GO" id="GO:0051028">
    <property type="term" value="P:mRNA transport"/>
    <property type="evidence" value="ECO:0007669"/>
    <property type="project" value="UniProtKB-KW"/>
</dbReference>
<dbReference type="Gene3D" id="2.30.29.30">
    <property type="entry name" value="Pleckstrin-homology domain (PH domain)/Phosphotyrosine-binding domain (PTB)"/>
    <property type="match status" value="3"/>
</dbReference>
<keyword evidence="7" id="KW-0677">Repeat</keyword>
<dbReference type="InterPro" id="IPR045255">
    <property type="entry name" value="RanBP1-like"/>
</dbReference>
<evidence type="ECO:0000256" key="2">
    <source>
        <dbReference type="ARBA" id="ARBA00004126"/>
    </source>
</evidence>
<comment type="caution">
    <text evidence="26">The sequence shown here is derived from an EMBL/GenBank/DDBJ whole genome shotgun (WGS) entry which is preliminary data.</text>
</comment>
<dbReference type="InterPro" id="IPR045256">
    <property type="entry name" value="RanBP1_RanBD"/>
</dbReference>
<feature type="domain" description="RanBD1" evidence="24">
    <location>
        <begin position="2042"/>
        <end position="2174"/>
    </location>
</feature>
<dbReference type="PROSITE" id="PS01358">
    <property type="entry name" value="ZF_RANBP2_1"/>
    <property type="match status" value="3"/>
</dbReference>
<dbReference type="GO" id="GO:0008270">
    <property type="term" value="F:zinc ion binding"/>
    <property type="evidence" value="ECO:0007669"/>
    <property type="project" value="UniProtKB-KW"/>
</dbReference>
<keyword evidence="15" id="KW-0472">Membrane</keyword>
<dbReference type="STRING" id="6689.A0A3R7M8K4"/>
<feature type="domain" description="RanBP2-type" evidence="25">
    <location>
        <begin position="1288"/>
        <end position="1317"/>
    </location>
</feature>
<dbReference type="GO" id="GO:0003677">
    <property type="term" value="F:DNA binding"/>
    <property type="evidence" value="ECO:0007669"/>
    <property type="project" value="UniProtKB-KW"/>
</dbReference>
<evidence type="ECO:0000256" key="18">
    <source>
        <dbReference type="ARBA" id="ARBA00068609"/>
    </source>
</evidence>
<dbReference type="OrthoDB" id="6356316at2759"/>
<dbReference type="Gene3D" id="4.10.1060.10">
    <property type="entry name" value="Zinc finger, RanBP2-type"/>
    <property type="match status" value="3"/>
</dbReference>
<feature type="region of interest" description="Disordered" evidence="23">
    <location>
        <begin position="742"/>
        <end position="807"/>
    </location>
</feature>
<keyword evidence="6" id="KW-0479">Metal-binding</keyword>
<sequence length="2247" mass="246677">MLRSKKDVDRHVRDILNKIKNEDERKVRGYNIARLYFNINEYESARRYLSEFLTVRPKATDAHRLLGQINEGLGNKEKAVQSYKTSYELGGGQKDLILKICELYTEVQCDNSVRLYWAEEGHRLYPHNESVVKLREALLTGSGAHSREELEKLYLDEIKANPTDVRLQTNLLQLYKDWGAEDKNKLNEAYNYGCQVEARKPFSESLEWYKTLFDIMQEYCSSVDVSNEKEFHINYLSAQERLVYLTLASSSSTALLSQCTLTDAAALLHKFDQDLKTSLEVVDQNSSFGQMMVGQLYLHMAIFLLQNAKKDGLTHTSTSAGALLFHACRYRSSESATQSKSWSSRDQFWYKLTCHRLSQAAHVLNHMAKTESEKNKFLNKVKQQCSNKQAQEHIYLTLFGASNANKKEGSFFLSDEQFISKPLTYPEAEQVKVWDNVVGTMYCSSLRDMVWLCLQQAPTSCKEPQPYYTYTLFEGLQFSTTNVNTGAPETLCHLDLLAFLAATVYCQIAAGKENNGPPPASMPTVVASVLNTTEQAEWWTAAYTLFTNRAHHRLSKLRMILQRGLEATAAKEDGSTASEVDALEDRAEHYWHRVLTLCQRVARNVINVTPRNRLFVVQNISLSAEERSKVEEEGKYFLAMRLVQAGKLQEAIQALGELKSPEASFQRAMLYKEQAQAINGEGGVETMTADMRSQHTILLTQARDTLYLTLDRLRMPGVDRFHPLNTKLSQQLEDVERRLSHISVDQDTHTQREDDTESISDASQSPRPDLANGHVINASQPPQMFSTPYRDNRNSSRITRQEARPSPERLDAQVRAISEVQENTLRNMEDTLRNMEEQNAALRAQNEALRDTCATMAQEVKENASLFRSILEQNKSISQEAYNAVLNEMKQVQISIKDLQTQVQSIAVDVAELRAMKADAKHTEVVEAKASEEQVAVDLPAAAVVPAGLYSGYMGYYSQQPVPNPLMPTPGLFGNPPFFPPSTLPDQTYSMPSSVSQATTVTSLSQTGSSIVTQALSSPAIVTAKEPLPSPSGITVAQSLATTNLGNVSWSVAQGISSSSGTTSSAQIMPPVTSAPHAFQITMPAVSAALTPPPASAPEEQLSITLPCSATGLLANIPAPLYSAVTPDSSPQRGQSQVLFEERAKLFRFVEKEWRERGTGVMKLLHNPSQGSVRVLMRRDQTHKICANHLVYSNIELQAMKGNDKVWIWAAQDYADEELRMEKFCCRFKTLEIATSFKDAFMKAKAIVKENEEKLEKQQSLGDAGKTASQEPLPASSGKSLAEMFKPAAGSWTCSVCLVNNSAEMSKCAACETPNPSAPKVEESAAPQTPFATFKFKSPTNTPGSSTASPDKLGMASTPNTSTSASATGFGFRFGLDPSKTTISPLVSSAPTSSSAVATPATSADTAKDTVKFSLSGFTFTTTPTLKQDKVEVPEKPKEEEKKKESIFASFSFGSSASSGSGNAGFNFSVPTKDSKPDGSPAVSSQSSGDGGLFSNKPAGNLVSFSSLAANSSSTSSKVFTIKDTKAFEPKALFGGSQAKSPSKDDGDDKVEEYEPQVDFQPVVPLPDLVEVKTGEEEEERLFCERAKLFRFDKDTKEWKERGIGELKILKNNTTKKIRILMRREQIHKVCANHFLTPEIKLTQMQTSDKAWIWAAHDFADEEMKEERFAARFKTQELALSFKAAFEKAQKSLESVTSETTAASDAVPTKASNTATSSLAAMFKPAAGSWECDTCLVRNKPEDNVCVSCSSNKPGYEPPKESTLQTPQFSFGIPSSTTAPKESAKNDDKPNLNSLASMFKPAAGSWECNSCLVRNNAGDTACVACKAGKDGSAPSADSSTGDKSSFSFGIKSDTSSTSSGFSFGVAENKTAFSYSIPSTSQSATGTPSQPAFPFGTSAKPAQDNTDSKPAFSFGIPGSVTIKPVQDSAVTTETKPAFSFGEQTNKPFSFSWSTTTPASIGSASTAGTSAFSSSTFSQSKPSGSQEQPSTPTKEEKPGFVFGSPGKYEFSFTGVKARSPRSRDISQCESEDGLVEEDEGDHLYFEPVIPLPDKVDVVTGEEEETCLYSHRSKLFRLISGEWKERGIGDVKILCHKKNGKIRLLMRREQVHKICMNHYLKADMEFRKKDEKTFYWAAVDYTENEAQKETFAIRFKTPEIAAEFYKAVDSAKVQLGGTPTECPVTVSSSPVKSEETKKEKSPDTPSKTEASAPVSVKAEADTTSGEATSKLSSSVFGGTPSKTLFGGEFF</sequence>
<keyword evidence="22" id="KW-0175">Coiled coil</keyword>
<feature type="compositionally biased region" description="Polar residues" evidence="23">
    <location>
        <begin position="1762"/>
        <end position="1780"/>
    </location>
</feature>
<evidence type="ECO:0000256" key="12">
    <source>
        <dbReference type="ARBA" id="ARBA00023010"/>
    </source>
</evidence>
<comment type="subcellular location">
    <subcellularLocation>
        <location evidence="2">Nucleus membrane</location>
    </subcellularLocation>
    <subcellularLocation>
        <location evidence="3">Nucleus</location>
        <location evidence="3">Nuclear pore complex</location>
    </subcellularLocation>
</comment>
<keyword evidence="14" id="KW-0906">Nuclear pore complex</keyword>
<dbReference type="FunFam" id="4.10.1060.10:FF:000001">
    <property type="entry name" value="Nuclear pore complex protein Nup153"/>
    <property type="match status" value="1"/>
</dbReference>
<gene>
    <name evidence="26" type="ORF">C7M84_006510</name>
</gene>
<comment type="cofactor">
    <cofactor evidence="1">
        <name>Zn(2+)</name>
        <dbReference type="ChEBI" id="CHEBI:29105"/>
    </cofactor>
</comment>
<keyword evidence="16" id="KW-0539">Nucleus</keyword>
<evidence type="ECO:0000256" key="21">
    <source>
        <dbReference type="PROSITE-ProRule" id="PRU00322"/>
    </source>
</evidence>
<keyword evidence="13" id="KW-0238">DNA-binding</keyword>
<dbReference type="GO" id="GO:0031965">
    <property type="term" value="C:nuclear membrane"/>
    <property type="evidence" value="ECO:0007669"/>
    <property type="project" value="UniProtKB-SubCell"/>
</dbReference>
<evidence type="ECO:0000256" key="16">
    <source>
        <dbReference type="ARBA" id="ARBA00023242"/>
    </source>
</evidence>
<evidence type="ECO:0000256" key="17">
    <source>
        <dbReference type="ARBA" id="ARBA00060842"/>
    </source>
</evidence>
<feature type="domain" description="RanBD1" evidence="24">
    <location>
        <begin position="1117"/>
        <end position="1250"/>
    </location>
</feature>
<keyword evidence="27" id="KW-1185">Reference proteome</keyword>
<feature type="domain" description="RanBD1" evidence="24">
    <location>
        <begin position="1559"/>
        <end position="1695"/>
    </location>
</feature>
<dbReference type="Gene3D" id="1.25.40.10">
    <property type="entry name" value="Tetratricopeptide repeat domain"/>
    <property type="match status" value="1"/>
</dbReference>
<dbReference type="InterPro" id="IPR011990">
    <property type="entry name" value="TPR-like_helical_dom_sf"/>
</dbReference>
<dbReference type="InterPro" id="IPR036443">
    <property type="entry name" value="Znf_RanBP2_sf"/>
</dbReference>
<dbReference type="PANTHER" id="PTHR23138:SF87">
    <property type="entry name" value="E3 SUMO-PROTEIN LIGASE RANBP2"/>
    <property type="match status" value="1"/>
</dbReference>
<dbReference type="GO" id="GO:0006913">
    <property type="term" value="P:nucleocytoplasmic transport"/>
    <property type="evidence" value="ECO:0007669"/>
    <property type="project" value="InterPro"/>
</dbReference>
<keyword evidence="26" id="KW-0436">Ligase</keyword>
<dbReference type="CDD" id="cd13179">
    <property type="entry name" value="RanBD_RanBP1"/>
    <property type="match status" value="1"/>
</dbReference>
<accession>A0A3R7M8K4</accession>
<keyword evidence="8 21" id="KW-0863">Zinc-finger</keyword>
<keyword evidence="11" id="KW-0653">Protein transport</keyword>
<keyword evidence="5" id="KW-0597">Phosphoprotein</keyword>
<dbReference type="InterPro" id="IPR001876">
    <property type="entry name" value="Znf_RanBP2"/>
</dbReference>
<dbReference type="Pfam" id="PF13432">
    <property type="entry name" value="TPR_16"/>
    <property type="match status" value="1"/>
</dbReference>
<dbReference type="EMBL" id="QCYY01001826">
    <property type="protein sequence ID" value="ROT74977.1"/>
    <property type="molecule type" value="Genomic_DNA"/>
</dbReference>
<feature type="region of interest" description="Disordered" evidence="23">
    <location>
        <begin position="1533"/>
        <end position="1554"/>
    </location>
</feature>
<keyword evidence="9" id="KW-0509">mRNA transport</keyword>
<dbReference type="SMART" id="SM00547">
    <property type="entry name" value="ZnF_RBZ"/>
    <property type="match status" value="3"/>
</dbReference>
<evidence type="ECO:0000256" key="13">
    <source>
        <dbReference type="ARBA" id="ARBA00023125"/>
    </source>
</evidence>
<evidence type="ECO:0000259" key="25">
    <source>
        <dbReference type="PROSITE" id="PS50199"/>
    </source>
</evidence>
<dbReference type="SUPFAM" id="SSF50729">
    <property type="entry name" value="PH domain-like"/>
    <property type="match status" value="3"/>
</dbReference>
<dbReference type="Pfam" id="PF00641">
    <property type="entry name" value="Zn_ribbon_RanBP"/>
    <property type="match status" value="3"/>
</dbReference>
<comment type="similarity">
    <text evidence="17">Belongs to the NUP153 family.</text>
</comment>
<reference evidence="26 27" key="1">
    <citation type="submission" date="2018-04" db="EMBL/GenBank/DDBJ databases">
        <authorList>
            <person name="Zhang X."/>
            <person name="Yuan J."/>
            <person name="Li F."/>
            <person name="Xiang J."/>
        </authorList>
    </citation>
    <scope>NUCLEOTIDE SEQUENCE [LARGE SCALE GENOMIC DNA]</scope>
    <source>
        <tissue evidence="26">Muscle</tissue>
    </source>
</reference>
<feature type="compositionally biased region" description="Polar residues" evidence="23">
    <location>
        <begin position="777"/>
        <end position="786"/>
    </location>
</feature>
<dbReference type="FunFam" id="4.10.1060.10:FF:000003">
    <property type="entry name" value="E3 SUMO-protein ligase RanBP2"/>
    <property type="match status" value="2"/>
</dbReference>
<evidence type="ECO:0000256" key="3">
    <source>
        <dbReference type="ARBA" id="ARBA00004567"/>
    </source>
</evidence>
<evidence type="ECO:0000313" key="26">
    <source>
        <dbReference type="EMBL" id="ROT74977.1"/>
    </source>
</evidence>
<feature type="compositionally biased region" description="Basic and acidic residues" evidence="23">
    <location>
        <begin position="790"/>
        <end position="807"/>
    </location>
</feature>
<name>A0A3R7M8K4_PENVA</name>
<evidence type="ECO:0000256" key="11">
    <source>
        <dbReference type="ARBA" id="ARBA00022927"/>
    </source>
</evidence>
<feature type="region of interest" description="Disordered" evidence="23">
    <location>
        <begin position="1257"/>
        <end position="1278"/>
    </location>
</feature>
<organism evidence="26 27">
    <name type="scientific">Penaeus vannamei</name>
    <name type="common">Whiteleg shrimp</name>
    <name type="synonym">Litopenaeus vannamei</name>
    <dbReference type="NCBI Taxonomy" id="6689"/>
    <lineage>
        <taxon>Eukaryota</taxon>
        <taxon>Metazoa</taxon>
        <taxon>Ecdysozoa</taxon>
        <taxon>Arthropoda</taxon>
        <taxon>Crustacea</taxon>
        <taxon>Multicrustacea</taxon>
        <taxon>Malacostraca</taxon>
        <taxon>Eumalacostraca</taxon>
        <taxon>Eucarida</taxon>
        <taxon>Decapoda</taxon>
        <taxon>Dendrobranchiata</taxon>
        <taxon>Penaeoidea</taxon>
        <taxon>Penaeidae</taxon>
        <taxon>Penaeus</taxon>
    </lineage>
</organism>
<feature type="region of interest" description="Disordered" evidence="23">
    <location>
        <begin position="1333"/>
        <end position="1364"/>
    </location>
</feature>
<evidence type="ECO:0000259" key="24">
    <source>
        <dbReference type="PROSITE" id="PS50196"/>
    </source>
</evidence>
<feature type="compositionally biased region" description="Polar residues" evidence="23">
    <location>
        <begin position="1338"/>
        <end position="1349"/>
    </location>
</feature>
<keyword evidence="10" id="KW-0862">Zinc</keyword>
<evidence type="ECO:0000256" key="4">
    <source>
        <dbReference type="ARBA" id="ARBA00022448"/>
    </source>
</evidence>
<feature type="domain" description="RanBP2-type" evidence="25">
    <location>
        <begin position="1726"/>
        <end position="1755"/>
    </location>
</feature>
<dbReference type="PROSITE" id="PS50196">
    <property type="entry name" value="RANBD1"/>
    <property type="match status" value="3"/>
</dbReference>
<keyword evidence="12" id="KW-0811">Translocation</keyword>
<evidence type="ECO:0000256" key="22">
    <source>
        <dbReference type="SAM" id="Coils"/>
    </source>
</evidence>
<keyword evidence="4" id="KW-0813">Transport</keyword>